<evidence type="ECO:0000313" key="3">
    <source>
        <dbReference type="EMBL" id="CEQ38712.1"/>
    </source>
</evidence>
<organism evidence="3 4">
    <name type="scientific">Sporidiobolus salmonicolor</name>
    <name type="common">Yeast-like fungus</name>
    <name type="synonym">Sporobolomyces salmonicolor</name>
    <dbReference type="NCBI Taxonomy" id="5005"/>
    <lineage>
        <taxon>Eukaryota</taxon>
        <taxon>Fungi</taxon>
        <taxon>Dikarya</taxon>
        <taxon>Basidiomycota</taxon>
        <taxon>Pucciniomycotina</taxon>
        <taxon>Microbotryomycetes</taxon>
        <taxon>Sporidiobolales</taxon>
        <taxon>Sporidiobolaceae</taxon>
        <taxon>Sporobolomyces</taxon>
    </lineage>
</organism>
<dbReference type="Pfam" id="PF10262">
    <property type="entry name" value="Rdx"/>
    <property type="match status" value="1"/>
</dbReference>
<name>A0A0D6EFE3_SPOSA</name>
<dbReference type="Gene3D" id="3.40.30.10">
    <property type="entry name" value="Glutaredoxin"/>
    <property type="match status" value="1"/>
</dbReference>
<keyword evidence="1" id="KW-0676">Redox-active center</keyword>
<reference evidence="4" key="1">
    <citation type="submission" date="2015-02" db="EMBL/GenBank/DDBJ databases">
        <authorList>
            <person name="Gon?alves P."/>
        </authorList>
    </citation>
    <scope>NUCLEOTIDE SEQUENCE [LARGE SCALE GENOMIC DNA]</scope>
</reference>
<evidence type="ECO:0000313" key="4">
    <source>
        <dbReference type="Proteomes" id="UP000243876"/>
    </source>
</evidence>
<proteinExistence type="predicted"/>
<feature type="compositionally biased region" description="Pro residues" evidence="2">
    <location>
        <begin position="42"/>
        <end position="51"/>
    </location>
</feature>
<dbReference type="AlphaFoldDB" id="A0A0D6EFE3"/>
<dbReference type="PANTHER" id="PTHR36417">
    <property type="entry name" value="SELENOPROTEIN DOMAIN PROTEIN (AFU_ORTHOLOGUE AFUA_1G05220)"/>
    <property type="match status" value="1"/>
</dbReference>
<dbReference type="InterPro" id="IPR011893">
    <property type="entry name" value="Selenoprotein_Rdx-typ"/>
</dbReference>
<dbReference type="Proteomes" id="UP000243876">
    <property type="component" value="Unassembled WGS sequence"/>
</dbReference>
<protein>
    <submittedName>
        <fullName evidence="3">SPOSA6832_00183-mRNA-1:cds</fullName>
    </submittedName>
</protein>
<feature type="compositionally biased region" description="Low complexity" evidence="2">
    <location>
        <begin position="31"/>
        <end position="41"/>
    </location>
</feature>
<evidence type="ECO:0000256" key="2">
    <source>
        <dbReference type="SAM" id="MobiDB-lite"/>
    </source>
</evidence>
<dbReference type="SUPFAM" id="SSF52833">
    <property type="entry name" value="Thioredoxin-like"/>
    <property type="match status" value="1"/>
</dbReference>
<dbReference type="InterPro" id="IPR036249">
    <property type="entry name" value="Thioredoxin-like_sf"/>
</dbReference>
<gene>
    <name evidence="3" type="primary">SPOSA6832_00183</name>
</gene>
<feature type="region of interest" description="Disordered" evidence="2">
    <location>
        <begin position="140"/>
        <end position="159"/>
    </location>
</feature>
<dbReference type="PANTHER" id="PTHR36417:SF2">
    <property type="entry name" value="SELENOPROTEIN DOMAIN PROTEIN (AFU_ORTHOLOGUE AFUA_1G05220)"/>
    <property type="match status" value="1"/>
</dbReference>
<evidence type="ECO:0000256" key="1">
    <source>
        <dbReference type="ARBA" id="ARBA00023284"/>
    </source>
</evidence>
<dbReference type="EMBL" id="CENE01000001">
    <property type="protein sequence ID" value="CEQ38712.1"/>
    <property type="molecule type" value="Genomic_DNA"/>
</dbReference>
<feature type="region of interest" description="Disordered" evidence="2">
    <location>
        <begin position="219"/>
        <end position="254"/>
    </location>
</feature>
<keyword evidence="4" id="KW-1185">Reference proteome</keyword>
<feature type="region of interest" description="Disordered" evidence="2">
    <location>
        <begin position="1"/>
        <end position="61"/>
    </location>
</feature>
<accession>A0A0D6EFE3</accession>
<feature type="compositionally biased region" description="Low complexity" evidence="2">
    <location>
        <begin position="14"/>
        <end position="24"/>
    </location>
</feature>
<sequence length="254" mass="28055">MTEHRSRCLITEAPTTSPTTPMSSAVCEDCTPSTPAPATSHPLPPPPPPDPTSTSSSLQPEYDPLFDRATFVPPNLNDGEDSELPRVVIEFCDRCRVSRLPLVDVFASSIKLTLARQWLHRATWTLTELFLTFPPPVHSPDADPAAPPPSGLRAISLVPRNSPETGGRFRVWLLREKGARGIESTERGEGPASWKEWELCWDRKIEGGFPEMKQLKQRIRDLISPKQHLGHSDKPAKGSKEPGPPPLDVQQVVT</sequence>
<feature type="compositionally biased region" description="Basic and acidic residues" evidence="2">
    <location>
        <begin position="230"/>
        <end position="240"/>
    </location>
</feature>
<dbReference type="OrthoDB" id="60822at2759"/>